<evidence type="ECO:0000313" key="1">
    <source>
        <dbReference type="EMBL" id="TDF73540.1"/>
    </source>
</evidence>
<dbReference type="EMBL" id="SMOG01000005">
    <property type="protein sequence ID" value="TDF73540.1"/>
    <property type="molecule type" value="Genomic_DNA"/>
</dbReference>
<comment type="caution">
    <text evidence="1">The sequence shown here is derived from an EMBL/GenBank/DDBJ whole genome shotgun (WGS) entry which is preliminary data.</text>
</comment>
<proteinExistence type="predicted"/>
<organism evidence="1 2">
    <name type="scientific">Candidatus Syntrophosphaera thermopropionivorans</name>
    <dbReference type="NCBI Taxonomy" id="2593015"/>
    <lineage>
        <taxon>Bacteria</taxon>
        <taxon>Pseudomonadati</taxon>
        <taxon>Candidatus Cloacimonadota</taxon>
        <taxon>Candidatus Cloacimonadia</taxon>
        <taxon>Candidatus Cloacimonadales</taxon>
        <taxon>Candidatus Cloacimonadaceae</taxon>
        <taxon>Candidatus Syntrophosphaera</taxon>
    </lineage>
</organism>
<reference evidence="1" key="1">
    <citation type="submission" date="2019-03" db="EMBL/GenBank/DDBJ databases">
        <title>Candidatus Syntrophosphaera thermopropionivorans: a novel player in syntrophic propionate oxidation during anaerobic digestion.</title>
        <authorList>
            <person name="Dyksma S."/>
        </authorList>
    </citation>
    <scope>NUCLEOTIDE SEQUENCE</scope>
    <source>
        <strain evidence="1">W5</strain>
    </source>
</reference>
<dbReference type="Proteomes" id="UP000294588">
    <property type="component" value="Unassembled WGS sequence"/>
</dbReference>
<name>A0AC61QJU4_9BACT</name>
<keyword evidence="2" id="KW-1185">Reference proteome</keyword>
<protein>
    <submittedName>
        <fullName evidence="1">Glycosyltransferase family 4 protein</fullName>
    </submittedName>
</protein>
<evidence type="ECO:0000313" key="2">
    <source>
        <dbReference type="Proteomes" id="UP000294588"/>
    </source>
</evidence>
<gene>
    <name evidence="1" type="ORF">E0946_03010</name>
</gene>
<sequence length="403" mass="46919">MNKSREEQPNRKKKLLLITDLYPHRYNPVCGVFVKEHANELSKYYQIKVIATSFPYPLKTEHKQEKDIEITHIFFPSIKSIFVTSFITYPLFALPKVKNIIKSWNPDIIQVHDYHHIPELFWLKTWLDHTNFHIYLYLHNIRSHPDRLKGNRLIPFYRKTLSKAFRNWDHIFTVNPRLKNWILPYIPENKITVTGNGISPTPPIQPEELLFIRNLCIPDAYKIISVGNLLEAKGFGYLILAVYKLLQKGLNIQLVIVGEGKDHQRLTELIQNLNLSDRVLLTGAIENSILRNIYPLFDLFVLASYSETFGIVFLEAMYASLPVIGIKGEGIYGLFEEDKEALYAEPRNSEDLANKIEWLITHPEKAAAIAKAGQQKVREQFMLSDLIKKVREVYEQSKVINDY</sequence>
<accession>A0AC61QJU4</accession>